<accession>A0A1I0ZMJ7</accession>
<keyword evidence="1" id="KW-0378">Hydrolase</keyword>
<dbReference type="GO" id="GO:0016787">
    <property type="term" value="F:hydrolase activity"/>
    <property type="evidence" value="ECO:0007669"/>
    <property type="project" value="UniProtKB-KW"/>
</dbReference>
<name>A0A1I0ZMJ7_9PSEU</name>
<dbReference type="Pfam" id="PF13279">
    <property type="entry name" value="4HBT_2"/>
    <property type="match status" value="1"/>
</dbReference>
<dbReference type="STRING" id="490629.SAMN05216266_10787"/>
<dbReference type="Proteomes" id="UP000243799">
    <property type="component" value="Unassembled WGS sequence"/>
</dbReference>
<sequence>MDVFRHVNHANMVTLLEEARVPLLFGDNADPGLPGFAEGIVVVRLSVDYRAPVVVRGAGLRVKISLRELRFASFTLDYEVRDGLSEKDILAVSAQTTLAPYDVRTGRPRRLSEDEREFLRKRLDGSGGSDA</sequence>
<keyword evidence="2" id="KW-1185">Reference proteome</keyword>
<gene>
    <name evidence="1" type="ORF">SAMN05216266_10787</name>
</gene>
<protein>
    <submittedName>
        <fullName evidence="1">Acyl-CoA thioester hydrolase</fullName>
    </submittedName>
</protein>
<organism evidence="1 2">
    <name type="scientific">Amycolatopsis marina</name>
    <dbReference type="NCBI Taxonomy" id="490629"/>
    <lineage>
        <taxon>Bacteria</taxon>
        <taxon>Bacillati</taxon>
        <taxon>Actinomycetota</taxon>
        <taxon>Actinomycetes</taxon>
        <taxon>Pseudonocardiales</taxon>
        <taxon>Pseudonocardiaceae</taxon>
        <taxon>Amycolatopsis</taxon>
    </lineage>
</organism>
<proteinExistence type="predicted"/>
<dbReference type="Gene3D" id="3.10.129.10">
    <property type="entry name" value="Hotdog Thioesterase"/>
    <property type="match status" value="1"/>
</dbReference>
<dbReference type="SUPFAM" id="SSF54637">
    <property type="entry name" value="Thioesterase/thiol ester dehydrase-isomerase"/>
    <property type="match status" value="1"/>
</dbReference>
<dbReference type="RefSeq" id="WP_091673403.1">
    <property type="nucleotide sequence ID" value="NZ_FOKG01000007.1"/>
</dbReference>
<dbReference type="InterPro" id="IPR029069">
    <property type="entry name" value="HotDog_dom_sf"/>
</dbReference>
<dbReference type="CDD" id="cd00586">
    <property type="entry name" value="4HBT"/>
    <property type="match status" value="1"/>
</dbReference>
<dbReference type="AlphaFoldDB" id="A0A1I0ZMJ7"/>
<dbReference type="EMBL" id="FOKG01000007">
    <property type="protein sequence ID" value="SFB26306.1"/>
    <property type="molecule type" value="Genomic_DNA"/>
</dbReference>
<evidence type="ECO:0000313" key="1">
    <source>
        <dbReference type="EMBL" id="SFB26306.1"/>
    </source>
</evidence>
<reference evidence="2" key="1">
    <citation type="submission" date="2016-10" db="EMBL/GenBank/DDBJ databases">
        <authorList>
            <person name="Varghese N."/>
            <person name="Submissions S."/>
        </authorList>
    </citation>
    <scope>NUCLEOTIDE SEQUENCE [LARGE SCALE GENOMIC DNA]</scope>
    <source>
        <strain evidence="2">CGMCC 4.3568</strain>
    </source>
</reference>
<evidence type="ECO:0000313" key="2">
    <source>
        <dbReference type="Proteomes" id="UP000243799"/>
    </source>
</evidence>
<dbReference type="OrthoDB" id="9799036at2"/>